<comment type="catalytic activity">
    <reaction evidence="1">
        <text>Release of an N-terminal tripeptide from a polypeptide.</text>
        <dbReference type="EC" id="3.4.14.10"/>
    </reaction>
</comment>
<dbReference type="GO" id="GO:0004177">
    <property type="term" value="F:aminopeptidase activity"/>
    <property type="evidence" value="ECO:0007669"/>
    <property type="project" value="UniProtKB-KW"/>
</dbReference>
<accession>A0ABD2PG84</accession>
<evidence type="ECO:0000256" key="6">
    <source>
        <dbReference type="ARBA" id="ARBA00022670"/>
    </source>
</evidence>
<name>A0ABD2PG84_9CUCU</name>
<dbReference type="EMBL" id="JABFTP020000186">
    <property type="protein sequence ID" value="KAL3289996.1"/>
    <property type="molecule type" value="Genomic_DNA"/>
</dbReference>
<dbReference type="GO" id="GO:0006508">
    <property type="term" value="P:proteolysis"/>
    <property type="evidence" value="ECO:0007669"/>
    <property type="project" value="UniProtKB-KW"/>
</dbReference>
<dbReference type="PROSITE" id="PS00138">
    <property type="entry name" value="SUBTILASE_SER"/>
    <property type="match status" value="1"/>
</dbReference>
<evidence type="ECO:0000313" key="16">
    <source>
        <dbReference type="EMBL" id="KAL3289996.1"/>
    </source>
</evidence>
<dbReference type="InterPro" id="IPR046940">
    <property type="entry name" value="TPPII_Ig-like_sf"/>
</dbReference>
<evidence type="ECO:0000259" key="12">
    <source>
        <dbReference type="Pfam" id="PF12580"/>
    </source>
</evidence>
<keyword evidence="5" id="KW-0031">Aminopeptidase</keyword>
<dbReference type="AlphaFoldDB" id="A0ABD2PG84"/>
<dbReference type="InterPro" id="IPR050131">
    <property type="entry name" value="Peptidase_S8_subtilisin-like"/>
</dbReference>
<evidence type="ECO:0000256" key="8">
    <source>
        <dbReference type="ARBA" id="ARBA00022825"/>
    </source>
</evidence>
<protein>
    <recommendedName>
        <fullName evidence="4">Tripeptidyl-peptidase 2</fullName>
        <ecNumber evidence="3">3.4.14.10</ecNumber>
    </recommendedName>
    <alternativeName>
        <fullName evidence="9">Tripeptidyl aminopeptidase</fullName>
    </alternativeName>
</protein>
<dbReference type="CDD" id="cd04857">
    <property type="entry name" value="Peptidases_S8_Tripeptidyl_Aminopeptidase_II"/>
    <property type="match status" value="1"/>
</dbReference>
<feature type="domain" description="Tripeptidyl-peptidase II galactose-binding" evidence="15">
    <location>
        <begin position="661"/>
        <end position="748"/>
    </location>
</feature>
<evidence type="ECO:0000256" key="1">
    <source>
        <dbReference type="ARBA" id="ARBA00001910"/>
    </source>
</evidence>
<evidence type="ECO:0000256" key="5">
    <source>
        <dbReference type="ARBA" id="ARBA00022438"/>
    </source>
</evidence>
<evidence type="ECO:0000256" key="2">
    <source>
        <dbReference type="ARBA" id="ARBA00011073"/>
    </source>
</evidence>
<dbReference type="InterPro" id="IPR046939">
    <property type="entry name" value="TPPII_C_sf"/>
</dbReference>
<dbReference type="PRINTS" id="PR00723">
    <property type="entry name" value="SUBTILISIN"/>
</dbReference>
<dbReference type="InterPro" id="IPR036852">
    <property type="entry name" value="Peptidase_S8/S53_dom_sf"/>
</dbReference>
<dbReference type="GO" id="GO:0004252">
    <property type="term" value="F:serine-type endopeptidase activity"/>
    <property type="evidence" value="ECO:0007669"/>
    <property type="project" value="UniProtKB-UniRule"/>
</dbReference>
<feature type="active site" description="Charge relay system" evidence="10">
    <location>
        <position position="263"/>
    </location>
</feature>
<dbReference type="InterPro" id="IPR048383">
    <property type="entry name" value="TPPII_Ig-like-1"/>
</dbReference>
<proteinExistence type="inferred from homology"/>
<keyword evidence="8 10" id="KW-0720">Serine protease</keyword>
<keyword evidence="17" id="KW-1185">Reference proteome</keyword>
<feature type="active site" description="Charge relay system" evidence="10">
    <location>
        <position position="41"/>
    </location>
</feature>
<evidence type="ECO:0000256" key="4">
    <source>
        <dbReference type="ARBA" id="ARBA00020244"/>
    </source>
</evidence>
<evidence type="ECO:0000259" key="13">
    <source>
        <dbReference type="Pfam" id="PF12583"/>
    </source>
</evidence>
<dbReference type="PANTHER" id="PTHR43806">
    <property type="entry name" value="PEPTIDASE S8"/>
    <property type="match status" value="1"/>
</dbReference>
<dbReference type="Gene3D" id="3.40.50.200">
    <property type="entry name" value="Peptidase S8/S53 domain"/>
    <property type="match status" value="2"/>
</dbReference>
<evidence type="ECO:0000256" key="3">
    <source>
        <dbReference type="ARBA" id="ARBA00012462"/>
    </source>
</evidence>
<evidence type="ECO:0000259" key="14">
    <source>
        <dbReference type="Pfam" id="PF21223"/>
    </source>
</evidence>
<organism evidence="16 17">
    <name type="scientific">Cryptolaemus montrouzieri</name>
    <dbReference type="NCBI Taxonomy" id="559131"/>
    <lineage>
        <taxon>Eukaryota</taxon>
        <taxon>Metazoa</taxon>
        <taxon>Ecdysozoa</taxon>
        <taxon>Arthropoda</taxon>
        <taxon>Hexapoda</taxon>
        <taxon>Insecta</taxon>
        <taxon>Pterygota</taxon>
        <taxon>Neoptera</taxon>
        <taxon>Endopterygota</taxon>
        <taxon>Coleoptera</taxon>
        <taxon>Polyphaga</taxon>
        <taxon>Cucujiformia</taxon>
        <taxon>Coccinelloidea</taxon>
        <taxon>Coccinellidae</taxon>
        <taxon>Scymninae</taxon>
        <taxon>Scymnini</taxon>
        <taxon>Cryptolaemus</taxon>
    </lineage>
</organism>
<dbReference type="InterPro" id="IPR023828">
    <property type="entry name" value="Peptidase_S8_Ser-AS"/>
</dbReference>
<sequence length="1273" mass="141986">MASVDEFPVGALLPKKETGVISFLTKYPEYDGRGTTIAIFDSGVDPGAPGLQLTSDGKRKILHRFDCSGCGDVSTSTVVETTDDYITGLTGRKLKIPKNWNNPTKSYRIGVKQAFDLYPDRLKDQMKNKHKEKKWDESHRELIANANRELAEFENSRGDGTLSESDKLIKENLEAKIEILNSFEKKYSDVGPVYDCIIFHDGNMWKCCVDTSENGDLKDVPLLGEYSVTGDYAPLTKDCNLNFSFNVHDDGNTLELVGLCSVHGTLVAAIAAACFPDSPEENGVAPGAQIISLSIGDGRLGSMETGTALIRAMIKVMELSKTQKIDVINMSYGEHSHWSDSGRVGELISEVVNKYGVTWVASAGNHGPALNTIGTPPDISQDILIGVGAYVSPEMMVAEYSMQQKLPGMPYTWSSRGPTIDGGIGVTVCAPGGAVTSSPNFTLRYSQLCNGTSMSSPHTAGTVSLLISGLIDKKVPYSPYSIKRAIEVSATHLPNVEVFVQGSGLLNVEKTFDHLIQYHSAKELNVRFHIACGPASGKGVFIRSKSTQYSHSINITVEPHFLDSDNVPAEVKINFNLKLALICDGDFVRIPTHLDLSNAIRLFSIKIDTSGLETGVHNTFIKAYDVSNVEKGYLFKIPVTVIIPLELQDPKYDLIYNDVIFKSNTIKRHFIHVPAKATWFNLRLSTKDEEVGKFVIHVMQIVPRHSCKTLDFSKTVNINANSDAILGFKVRSENTVEVVIAKYWAHIGDVKVDYTFKFRGVKPNQSSITMHAADGVHCIEVSTLQWEEVSPSVVLKHSVQIIRPSESKVSALSPRDVIPPSRRIYELIMTYNFTLSKGTEITPNLAILSDVLYESEFESQFWMLYDNNKQLLGCGDAYPSKYSVKLEKGDYVLRVQIRHEKKEYLDKLTDTPILIQQKLSSSITLDVFSSYQHAIVGGKKAGTIHNTNSAVIPFYIAPLPLDKFPSKSNNPAQFLTGYITYAKDDTGKKVDNYPFKYILVEGAAKKTTNSSSSPSEKTKLDEFNEAIRDLKIQWLSKLDISNSEKIFEELCKDFENSIHLYSAHLLAIDPLEPKTLPNFENAVKVPPNEDNVKKVLAICDKIISKVNADAVLAYFAIKTDVRPDASKIKSTMDQQKSGLLEALIHKGIILCRLYTSKGTPSPEDLEKITEIWVSIGRFVDLSDSKSTSLAANVLYFLIWYYYANKMYGKAFKYLWKLQEDKMNRDVEEKLIELSRLNKWTHIEKHLLRNLPSKFCNSYKPFKFERMIKLSKLK</sequence>
<evidence type="ECO:0000256" key="7">
    <source>
        <dbReference type="ARBA" id="ARBA00022801"/>
    </source>
</evidence>
<comment type="similarity">
    <text evidence="2 10">Belongs to the peptidase S8 family.</text>
</comment>
<dbReference type="PROSITE" id="PS51892">
    <property type="entry name" value="SUBTILASE"/>
    <property type="match status" value="1"/>
</dbReference>
<dbReference type="Pfam" id="PF21316">
    <property type="entry name" value="TPPII_GBD"/>
    <property type="match status" value="1"/>
</dbReference>
<dbReference type="Gene3D" id="6.10.250.3080">
    <property type="match status" value="1"/>
</dbReference>
<feature type="domain" description="Tripeptidyl peptidase II second Ig-like" evidence="12">
    <location>
        <begin position="782"/>
        <end position="967"/>
    </location>
</feature>
<feature type="domain" description="Tripeptidyl-peptidase II first Ig-like" evidence="14">
    <location>
        <begin position="526"/>
        <end position="642"/>
    </location>
</feature>
<gene>
    <name evidence="16" type="ORF">HHI36_023375</name>
</gene>
<dbReference type="GO" id="GO:0008240">
    <property type="term" value="F:tripeptidyl-peptidase activity"/>
    <property type="evidence" value="ECO:0007669"/>
    <property type="project" value="UniProtKB-EC"/>
</dbReference>
<dbReference type="PANTHER" id="PTHR43806:SF14">
    <property type="entry name" value="TRIPEPTIDYL-PEPTIDASE 2"/>
    <property type="match status" value="1"/>
</dbReference>
<comment type="caution">
    <text evidence="16">The sequence shown here is derived from an EMBL/GenBank/DDBJ whole genome shotgun (WGS) entry which is preliminary data.</text>
</comment>
<evidence type="ECO:0000256" key="9">
    <source>
        <dbReference type="ARBA" id="ARBA00032232"/>
    </source>
</evidence>
<dbReference type="InterPro" id="IPR048384">
    <property type="entry name" value="TPPII_GBD"/>
</dbReference>
<keyword evidence="7 10" id="KW-0378">Hydrolase</keyword>
<feature type="domain" description="Tripeptidyl peptidase II C-terminal" evidence="13">
    <location>
        <begin position="1011"/>
        <end position="1075"/>
    </location>
</feature>
<dbReference type="Pfam" id="PF12583">
    <property type="entry name" value="TPPII_C"/>
    <property type="match status" value="1"/>
</dbReference>
<evidence type="ECO:0000259" key="15">
    <source>
        <dbReference type="Pfam" id="PF21316"/>
    </source>
</evidence>
<dbReference type="InterPro" id="IPR034051">
    <property type="entry name" value="TPP_II_domain"/>
</dbReference>
<evidence type="ECO:0000259" key="11">
    <source>
        <dbReference type="Pfam" id="PF00082"/>
    </source>
</evidence>
<dbReference type="Proteomes" id="UP001516400">
    <property type="component" value="Unassembled WGS sequence"/>
</dbReference>
<reference evidence="16 17" key="1">
    <citation type="journal article" date="2021" name="BMC Biol.">
        <title>Horizontally acquired antibacterial genes associated with adaptive radiation of ladybird beetles.</title>
        <authorList>
            <person name="Li H.S."/>
            <person name="Tang X.F."/>
            <person name="Huang Y.H."/>
            <person name="Xu Z.Y."/>
            <person name="Chen M.L."/>
            <person name="Du X.Y."/>
            <person name="Qiu B.Y."/>
            <person name="Chen P.T."/>
            <person name="Zhang W."/>
            <person name="Slipinski A."/>
            <person name="Escalona H.E."/>
            <person name="Waterhouse R.M."/>
            <person name="Zwick A."/>
            <person name="Pang H."/>
        </authorList>
    </citation>
    <scope>NUCLEOTIDE SEQUENCE [LARGE SCALE GENOMIC DNA]</scope>
    <source>
        <strain evidence="16">SYSU2018</strain>
    </source>
</reference>
<dbReference type="Pfam" id="PF12580">
    <property type="entry name" value="TPPII"/>
    <property type="match status" value="1"/>
</dbReference>
<dbReference type="InterPro" id="IPR000209">
    <property type="entry name" value="Peptidase_S8/S53_dom"/>
</dbReference>
<dbReference type="Gene3D" id="2.60.40.3170">
    <property type="match status" value="1"/>
</dbReference>
<dbReference type="FunFam" id="3.40.50.200:FF:000003">
    <property type="entry name" value="Tripeptidyl peptidase 2"/>
    <property type="match status" value="1"/>
</dbReference>
<dbReference type="Pfam" id="PF21223">
    <property type="entry name" value="TPPII_Ig-like-1"/>
    <property type="match status" value="1"/>
</dbReference>
<dbReference type="EC" id="3.4.14.10" evidence="3"/>
<feature type="active site" description="Charge relay system" evidence="10">
    <location>
        <position position="453"/>
    </location>
</feature>
<dbReference type="Gene3D" id="1.25.40.710">
    <property type="match status" value="1"/>
</dbReference>
<dbReference type="InterPro" id="IPR022229">
    <property type="entry name" value="TPPII_Ig-like-2"/>
</dbReference>
<evidence type="ECO:0000313" key="17">
    <source>
        <dbReference type="Proteomes" id="UP001516400"/>
    </source>
</evidence>
<dbReference type="InterPro" id="IPR022232">
    <property type="entry name" value="TPPII_C_art"/>
</dbReference>
<dbReference type="SUPFAM" id="SSF52743">
    <property type="entry name" value="Subtilisin-like"/>
    <property type="match status" value="1"/>
</dbReference>
<keyword evidence="6 10" id="KW-0645">Protease</keyword>
<evidence type="ECO:0000256" key="10">
    <source>
        <dbReference type="PROSITE-ProRule" id="PRU01240"/>
    </source>
</evidence>
<dbReference type="InterPro" id="IPR015500">
    <property type="entry name" value="Peptidase_S8_subtilisin-rel"/>
</dbReference>
<feature type="domain" description="Peptidase S8/S53" evidence="11">
    <location>
        <begin position="32"/>
        <end position="502"/>
    </location>
</feature>
<dbReference type="Pfam" id="PF00082">
    <property type="entry name" value="Peptidase_S8"/>
    <property type="match status" value="1"/>
</dbReference>